<dbReference type="Pfam" id="PF13731">
    <property type="entry name" value="WxL"/>
    <property type="match status" value="1"/>
</dbReference>
<feature type="compositionally biased region" description="Polar residues" evidence="1">
    <location>
        <begin position="39"/>
        <end position="74"/>
    </location>
</feature>
<dbReference type="Proteomes" id="UP001249945">
    <property type="component" value="Unassembled WGS sequence"/>
</dbReference>
<name>A0AAW8R934_CARDV</name>
<protein>
    <submittedName>
        <fullName evidence="3">WxL domain-containing protein</fullName>
    </submittedName>
</protein>
<evidence type="ECO:0000313" key="4">
    <source>
        <dbReference type="Proteomes" id="UP001249945"/>
    </source>
</evidence>
<evidence type="ECO:0000313" key="3">
    <source>
        <dbReference type="EMBL" id="MDT1972806.1"/>
    </source>
</evidence>
<comment type="caution">
    <text evidence="3">The sequence shown here is derived from an EMBL/GenBank/DDBJ whole genome shotgun (WGS) entry which is preliminary data.</text>
</comment>
<proteinExistence type="predicted"/>
<organism evidence="3 4">
    <name type="scientific">Carnobacterium divergens</name>
    <name type="common">Lactobacillus divergens</name>
    <dbReference type="NCBI Taxonomy" id="2748"/>
    <lineage>
        <taxon>Bacteria</taxon>
        <taxon>Bacillati</taxon>
        <taxon>Bacillota</taxon>
        <taxon>Bacilli</taxon>
        <taxon>Lactobacillales</taxon>
        <taxon>Carnobacteriaceae</taxon>
        <taxon>Carnobacterium</taxon>
    </lineage>
</organism>
<dbReference type="RefSeq" id="WP_311779659.1">
    <property type="nucleotide sequence ID" value="NZ_JALRMR010000001.1"/>
</dbReference>
<reference evidence="3" key="1">
    <citation type="submission" date="2022-04" db="EMBL/GenBank/DDBJ databases">
        <title>Draft genome sequences of lactic acid bacteria (LAB) strains involved in meat spoilage.</title>
        <authorList>
            <person name="Palevich N."/>
        </authorList>
    </citation>
    <scope>NUCLEOTIDE SEQUENCE</scope>
    <source>
        <strain evidence="3">9-14</strain>
    </source>
</reference>
<evidence type="ECO:0000256" key="1">
    <source>
        <dbReference type="SAM" id="MobiDB-lite"/>
    </source>
</evidence>
<feature type="domain" description="WxL" evidence="2">
    <location>
        <begin position="650"/>
        <end position="785"/>
    </location>
</feature>
<gene>
    <name evidence="3" type="ORF">MX635_00180</name>
</gene>
<evidence type="ECO:0000259" key="2">
    <source>
        <dbReference type="Pfam" id="PF13731"/>
    </source>
</evidence>
<feature type="region of interest" description="Disordered" evidence="1">
    <location>
        <begin position="35"/>
        <end position="97"/>
    </location>
</feature>
<dbReference type="EMBL" id="JALRMR010000001">
    <property type="protein sequence ID" value="MDT1972806.1"/>
    <property type="molecule type" value="Genomic_DNA"/>
</dbReference>
<feature type="compositionally biased region" description="Polar residues" evidence="1">
    <location>
        <begin position="85"/>
        <end position="97"/>
    </location>
</feature>
<accession>A0AAW8R934</accession>
<sequence length="786" mass="82651">MNNKKFNIVIFMMLTLVIFYLQDMVKAVTLNEEIKTEETSLSTPSDSSCPIDSTAPSISSNSTINGTQVNLTNNEKNDETDLNEPVNSESNQKSTNQISPRLLDLDVGTSTLTGSYTTGACGQGITTIHYKYVPLVAVGLNTVPILAVQIPPEIAAQLAGNTAKQTLFLKNLTGNVTYPTQSILGGTSTASIQATDKGFTLTYNESLSAVVITFPKTGLSLGLLIEWSLNMVIDTVALYKNGIIIPPAANGANYPIKGTMTSASQGINLTVGLGNTKAGSINTPSMGLGTCPILAIKPPVINDTMQHGNKSITGTINQTKDPGYTYTADITLSAPDGSHAPIVTTGVLVDSSGNFSINAANAYEYGDTVTAILHAKAITGTDQYQSTLSNIATVKWPIVAPTLTTPVVGNTQITGSAIQTVTIGLYQVAVTVNNQTTNVPLNSNGTFALTGLAPLKGGDQVSVVIQGISSRTANKILVSSNNVSSTIAFVTPQLAVTQIVEKWSKDGTWIPAISAVTNQKVRFTIKVQLQNSNAIWDNQLLLNWIPSGVTNLTNPQVSKVSATGVSTVIGTPVVVPQSSSPSGSAYQFQNLLAGNNLVTANEALTLQYSATIAPNVANTTLVNSFFVNGTNGGGTAIAQQSLVATLPIGDGTLRLVSAPSQISFGTLSVPTATKIYNPTTVTNSLSVADGRVQKAQWHLYVRETQPLTAGANVLNQVLIYSKAGQDIPLNQSNQEIYTATSTDDNATVIQWPKGEGIRLKIGPNPNVKSGQSYQGKLEWNLSDAPI</sequence>
<dbReference type="AlphaFoldDB" id="A0AAW8R934"/>
<dbReference type="InterPro" id="IPR027994">
    <property type="entry name" value="WxL_dom"/>
</dbReference>